<dbReference type="SUPFAM" id="SSF51735">
    <property type="entry name" value="NAD(P)-binding Rossmann-fold domains"/>
    <property type="match status" value="1"/>
</dbReference>
<dbReference type="GO" id="GO:0016491">
    <property type="term" value="F:oxidoreductase activity"/>
    <property type="evidence" value="ECO:0007669"/>
    <property type="project" value="UniProtKB-KW"/>
</dbReference>
<keyword evidence="6" id="KW-1185">Reference proteome</keyword>
<gene>
    <name evidence="5" type="ORF">BMF94_3088</name>
</gene>
<proteinExistence type="inferred from homology"/>
<reference evidence="5 6" key="1">
    <citation type="journal article" date="2018" name="Front. Microbiol.">
        <title>Prospects for Fungal Bioremediation of Acidic Radioactive Waste Sites: Characterization and Genome Sequence of Rhodotorula taiwanensis MD1149.</title>
        <authorList>
            <person name="Tkavc R."/>
            <person name="Matrosova V.Y."/>
            <person name="Grichenko O.E."/>
            <person name="Gostincar C."/>
            <person name="Volpe R.P."/>
            <person name="Klimenkova P."/>
            <person name="Gaidamakova E.K."/>
            <person name="Zhou C.E."/>
            <person name="Stewart B.J."/>
            <person name="Lyman M.G."/>
            <person name="Malfatti S.A."/>
            <person name="Rubinfeld B."/>
            <person name="Courtot M."/>
            <person name="Singh J."/>
            <person name="Dalgard C.L."/>
            <person name="Hamilton T."/>
            <person name="Frey K.G."/>
            <person name="Gunde-Cimerman N."/>
            <person name="Dugan L."/>
            <person name="Daly M.J."/>
        </authorList>
    </citation>
    <scope>NUCLEOTIDE SEQUENCE [LARGE SCALE GENOMIC DNA]</scope>
    <source>
        <strain evidence="5 6">MD1149</strain>
    </source>
</reference>
<keyword evidence="4" id="KW-0812">Transmembrane</keyword>
<dbReference type="Pfam" id="PF00106">
    <property type="entry name" value="adh_short"/>
    <property type="match status" value="1"/>
</dbReference>
<dbReference type="AlphaFoldDB" id="A0A2S5BAY0"/>
<dbReference type="PANTHER" id="PTHR43618">
    <property type="entry name" value="7-ALPHA-HYDROXYSTEROID DEHYDROGENASE"/>
    <property type="match status" value="1"/>
</dbReference>
<dbReference type="STRING" id="741276.A0A2S5BAY0"/>
<feature type="transmembrane region" description="Helical" evidence="4">
    <location>
        <begin position="20"/>
        <end position="42"/>
    </location>
</feature>
<keyword evidence="4" id="KW-1133">Transmembrane helix</keyword>
<dbReference type="InterPro" id="IPR002347">
    <property type="entry name" value="SDR_fam"/>
</dbReference>
<sequence length="303" mass="31703">MSGKPDLIALNAASMYDLTGLVAVVTGGASGIGLMISSVLLANHATVYIVDLDEKLVKGIAERYSDLAQESGSRGKMVGLQGDCSSRDAAEKIAAALAQHEDYVTVLFNNAGIMGGAAEPPKQLSGDAFKKSYSSLTDEDFHNLGPYFLSSAFLPLLVVSKSKAPYGDKFEPQIINTVSMNGWTKDPATGGHNYPYLLSKGATGHMTSLLAHDFLKIGVRVNAISPGWFVTGMSAPGTVNEYGISSKQGTMESDDFGFKTPAGGSGQAKDVGSAALALVVNRFINGESILVDGGTLLVHPSKY</sequence>
<comment type="similarity">
    <text evidence="1">Belongs to the short-chain dehydrogenases/reductases (SDR) family.</text>
</comment>
<dbReference type="PANTHER" id="PTHR43618:SF4">
    <property type="entry name" value="SHORT CHAIN DEHYDROGENASE_REDUCTASE FAMILY (AFU_ORTHOLOGUE AFUA_7G04540)"/>
    <property type="match status" value="1"/>
</dbReference>
<dbReference type="EMBL" id="PJQD01000033">
    <property type="protein sequence ID" value="POY73917.1"/>
    <property type="molecule type" value="Genomic_DNA"/>
</dbReference>
<evidence type="ECO:0000256" key="2">
    <source>
        <dbReference type="ARBA" id="ARBA00022857"/>
    </source>
</evidence>
<comment type="caution">
    <text evidence="5">The sequence shown here is derived from an EMBL/GenBank/DDBJ whole genome shotgun (WGS) entry which is preliminary data.</text>
</comment>
<evidence type="ECO:0000313" key="5">
    <source>
        <dbReference type="EMBL" id="POY73917.1"/>
    </source>
</evidence>
<evidence type="ECO:0000256" key="4">
    <source>
        <dbReference type="SAM" id="Phobius"/>
    </source>
</evidence>
<dbReference type="InterPro" id="IPR052178">
    <property type="entry name" value="Sec_Metab_Biosynth_SDR"/>
</dbReference>
<accession>A0A2S5BAY0</accession>
<organism evidence="5 6">
    <name type="scientific">Rhodotorula taiwanensis</name>
    <dbReference type="NCBI Taxonomy" id="741276"/>
    <lineage>
        <taxon>Eukaryota</taxon>
        <taxon>Fungi</taxon>
        <taxon>Dikarya</taxon>
        <taxon>Basidiomycota</taxon>
        <taxon>Pucciniomycotina</taxon>
        <taxon>Microbotryomycetes</taxon>
        <taxon>Sporidiobolales</taxon>
        <taxon>Sporidiobolaceae</taxon>
        <taxon>Rhodotorula</taxon>
    </lineage>
</organism>
<dbReference type="OrthoDB" id="3819888at2759"/>
<keyword evidence="4" id="KW-0472">Membrane</keyword>
<keyword evidence="3" id="KW-0560">Oxidoreductase</keyword>
<dbReference type="Gene3D" id="3.40.50.720">
    <property type="entry name" value="NAD(P)-binding Rossmann-like Domain"/>
    <property type="match status" value="1"/>
</dbReference>
<keyword evidence="2" id="KW-0521">NADP</keyword>
<name>A0A2S5BAY0_9BASI</name>
<dbReference type="CDD" id="cd05233">
    <property type="entry name" value="SDR_c"/>
    <property type="match status" value="1"/>
</dbReference>
<evidence type="ECO:0000313" key="6">
    <source>
        <dbReference type="Proteomes" id="UP000237144"/>
    </source>
</evidence>
<dbReference type="Proteomes" id="UP000237144">
    <property type="component" value="Unassembled WGS sequence"/>
</dbReference>
<dbReference type="InterPro" id="IPR036291">
    <property type="entry name" value="NAD(P)-bd_dom_sf"/>
</dbReference>
<evidence type="ECO:0000256" key="3">
    <source>
        <dbReference type="ARBA" id="ARBA00023002"/>
    </source>
</evidence>
<dbReference type="PRINTS" id="PR00081">
    <property type="entry name" value="GDHRDH"/>
</dbReference>
<protein>
    <submittedName>
        <fullName evidence="5">Uncharacterized protein</fullName>
    </submittedName>
</protein>
<evidence type="ECO:0000256" key="1">
    <source>
        <dbReference type="ARBA" id="ARBA00006484"/>
    </source>
</evidence>